<gene>
    <name evidence="7" type="ORF">HNY73_022255</name>
</gene>
<feature type="compositionally biased region" description="Polar residues" evidence="4">
    <location>
        <begin position="95"/>
        <end position="105"/>
    </location>
</feature>
<sequence length="202" mass="23037">MTLWIFVISSFFICTTLASHSGYSEYDSPNLGQNSGAHKGSFSDSRWTASEEERSNYPYGQEGTLTRETIMDLNDWPESDAVSFSRQIFGEKSADSSNPLISQDDSSLDEEDMPKNKRESHSLSIVNPLDVLRQRLMLEMARRRMKENQDQIRENALILKNLGKRSSFSTMVGMDNKGGLDARTKQDYLRRIQVSNSEEFEV</sequence>
<feature type="region of interest" description="Disordered" evidence="4">
    <location>
        <begin position="33"/>
        <end position="63"/>
    </location>
</feature>
<reference evidence="7" key="2">
    <citation type="submission" date="2020-06" db="EMBL/GenBank/DDBJ databases">
        <authorList>
            <person name="Sheffer M."/>
        </authorList>
    </citation>
    <scope>NUCLEOTIDE SEQUENCE</scope>
</reference>
<evidence type="ECO:0000313" key="8">
    <source>
        <dbReference type="Proteomes" id="UP000807504"/>
    </source>
</evidence>
<evidence type="ECO:0000256" key="1">
    <source>
        <dbReference type="ARBA" id="ARBA00004613"/>
    </source>
</evidence>
<dbReference type="OrthoDB" id="6418774at2759"/>
<feature type="chain" id="PRO_5035776934" evidence="5">
    <location>
        <begin position="19"/>
        <end position="202"/>
    </location>
</feature>
<dbReference type="GO" id="GO:0005179">
    <property type="term" value="F:hormone activity"/>
    <property type="evidence" value="ECO:0007669"/>
    <property type="project" value="UniProtKB-KW"/>
</dbReference>
<keyword evidence="5" id="KW-0732">Signal</keyword>
<accession>A0A8T0E1M3</accession>
<organism evidence="7 8">
    <name type="scientific">Argiope bruennichi</name>
    <name type="common">Wasp spider</name>
    <name type="synonym">Aranea bruennichi</name>
    <dbReference type="NCBI Taxonomy" id="94029"/>
    <lineage>
        <taxon>Eukaryota</taxon>
        <taxon>Metazoa</taxon>
        <taxon>Ecdysozoa</taxon>
        <taxon>Arthropoda</taxon>
        <taxon>Chelicerata</taxon>
        <taxon>Arachnida</taxon>
        <taxon>Araneae</taxon>
        <taxon>Araneomorphae</taxon>
        <taxon>Entelegynae</taxon>
        <taxon>Araneoidea</taxon>
        <taxon>Araneidae</taxon>
        <taxon>Argiope</taxon>
    </lineage>
</organism>
<evidence type="ECO:0000256" key="3">
    <source>
        <dbReference type="ARBA" id="ARBA00022702"/>
    </source>
</evidence>
<evidence type="ECO:0000313" key="7">
    <source>
        <dbReference type="EMBL" id="KAF8764149.1"/>
    </source>
</evidence>
<feature type="region of interest" description="Disordered" evidence="4">
    <location>
        <begin position="93"/>
        <end position="122"/>
    </location>
</feature>
<dbReference type="AlphaFoldDB" id="A0A8T0E1M3"/>
<evidence type="ECO:0000259" key="6">
    <source>
        <dbReference type="SMART" id="SM00039"/>
    </source>
</evidence>
<evidence type="ECO:0000256" key="5">
    <source>
        <dbReference type="SAM" id="SignalP"/>
    </source>
</evidence>
<feature type="compositionally biased region" description="Polar residues" evidence="4">
    <location>
        <begin position="33"/>
        <end position="48"/>
    </location>
</feature>
<protein>
    <submittedName>
        <fullName evidence="7">Diuretic hormone like protein</fullName>
    </submittedName>
</protein>
<dbReference type="OMA" id="DERNTYS"/>
<feature type="domain" description="Corticotropin-releasing factor" evidence="6">
    <location>
        <begin position="119"/>
        <end position="162"/>
    </location>
</feature>
<feature type="signal peptide" evidence="5">
    <location>
        <begin position="1"/>
        <end position="18"/>
    </location>
</feature>
<keyword evidence="2" id="KW-0964">Secreted</keyword>
<comment type="subcellular location">
    <subcellularLocation>
        <location evidence="1">Secreted</location>
    </subcellularLocation>
</comment>
<dbReference type="EMBL" id="JABXBU010002231">
    <property type="protein sequence ID" value="KAF8764149.1"/>
    <property type="molecule type" value="Genomic_DNA"/>
</dbReference>
<keyword evidence="8" id="KW-1185">Reference proteome</keyword>
<dbReference type="Proteomes" id="UP000807504">
    <property type="component" value="Unassembled WGS sequence"/>
</dbReference>
<keyword evidence="3" id="KW-0372">Hormone</keyword>
<comment type="caution">
    <text evidence="7">The sequence shown here is derived from an EMBL/GenBank/DDBJ whole genome shotgun (WGS) entry which is preliminary data.</text>
</comment>
<evidence type="ECO:0000256" key="4">
    <source>
        <dbReference type="SAM" id="MobiDB-lite"/>
    </source>
</evidence>
<evidence type="ECO:0000256" key="2">
    <source>
        <dbReference type="ARBA" id="ARBA00022525"/>
    </source>
</evidence>
<dbReference type="InterPro" id="IPR000187">
    <property type="entry name" value="CRF"/>
</dbReference>
<dbReference type="Pfam" id="PF00473">
    <property type="entry name" value="CRF"/>
    <property type="match status" value="1"/>
</dbReference>
<dbReference type="SMART" id="SM00039">
    <property type="entry name" value="CRF"/>
    <property type="match status" value="1"/>
</dbReference>
<reference evidence="7" key="1">
    <citation type="journal article" date="2020" name="bioRxiv">
        <title>Chromosome-level reference genome of the European wasp spider Argiope bruennichi: a resource for studies on range expansion and evolutionary adaptation.</title>
        <authorList>
            <person name="Sheffer M.M."/>
            <person name="Hoppe A."/>
            <person name="Krehenwinkel H."/>
            <person name="Uhl G."/>
            <person name="Kuss A.W."/>
            <person name="Jensen L."/>
            <person name="Jensen C."/>
            <person name="Gillespie R.G."/>
            <person name="Hoff K.J."/>
            <person name="Prost S."/>
        </authorList>
    </citation>
    <scope>NUCLEOTIDE SEQUENCE</scope>
</reference>
<dbReference type="GO" id="GO:0005576">
    <property type="term" value="C:extracellular region"/>
    <property type="evidence" value="ECO:0007669"/>
    <property type="project" value="UniProtKB-SubCell"/>
</dbReference>
<proteinExistence type="predicted"/>
<name>A0A8T0E1M3_ARGBR</name>